<evidence type="ECO:0000313" key="12">
    <source>
        <dbReference type="Proteomes" id="UP000451233"/>
    </source>
</evidence>
<dbReference type="Pfam" id="PF01149">
    <property type="entry name" value="Fapy_DNA_glyco"/>
    <property type="match status" value="1"/>
</dbReference>
<dbReference type="SMART" id="SM00898">
    <property type="entry name" value="Fapy_DNA_glyco"/>
    <property type="match status" value="1"/>
</dbReference>
<dbReference type="Gene3D" id="3.20.190.10">
    <property type="entry name" value="MutM-like, N-terminal"/>
    <property type="match status" value="1"/>
</dbReference>
<evidence type="ECO:0000256" key="1">
    <source>
        <dbReference type="ARBA" id="ARBA00001668"/>
    </source>
</evidence>
<proteinExistence type="inferred from homology"/>
<keyword evidence="11" id="KW-0255">Endonuclease</keyword>
<dbReference type="InterPro" id="IPR035937">
    <property type="entry name" value="FPG_N"/>
</dbReference>
<dbReference type="GO" id="GO:0003684">
    <property type="term" value="F:damaged DNA binding"/>
    <property type="evidence" value="ECO:0007669"/>
    <property type="project" value="InterPro"/>
</dbReference>
<dbReference type="Proteomes" id="UP000451233">
    <property type="component" value="Unassembled WGS sequence"/>
</dbReference>
<evidence type="ECO:0000256" key="3">
    <source>
        <dbReference type="ARBA" id="ARBA00022763"/>
    </source>
</evidence>
<dbReference type="AlphaFoldDB" id="A0A7K1XWW5"/>
<dbReference type="Pfam" id="PF06831">
    <property type="entry name" value="H2TH"/>
    <property type="match status" value="1"/>
</dbReference>
<keyword evidence="6" id="KW-0234">DNA repair</keyword>
<keyword evidence="11" id="KW-0540">Nuclease</keyword>
<evidence type="ECO:0000313" key="11">
    <source>
        <dbReference type="EMBL" id="MXV15006.1"/>
    </source>
</evidence>
<gene>
    <name evidence="11" type="ORF">GS398_06820</name>
</gene>
<dbReference type="GO" id="GO:0006284">
    <property type="term" value="P:base-excision repair"/>
    <property type="evidence" value="ECO:0007669"/>
    <property type="project" value="InterPro"/>
</dbReference>
<dbReference type="InterPro" id="IPR015886">
    <property type="entry name" value="H2TH_FPG"/>
</dbReference>
<feature type="domain" description="Formamidopyrimidine-DNA glycosylase catalytic" evidence="10">
    <location>
        <begin position="2"/>
        <end position="94"/>
    </location>
</feature>
<evidence type="ECO:0000256" key="2">
    <source>
        <dbReference type="ARBA" id="ARBA00009409"/>
    </source>
</evidence>
<keyword evidence="8" id="KW-0511">Multifunctional enzyme</keyword>
<evidence type="ECO:0000256" key="8">
    <source>
        <dbReference type="ARBA" id="ARBA00023268"/>
    </source>
</evidence>
<dbReference type="PANTHER" id="PTHR22993">
    <property type="entry name" value="FORMAMIDOPYRIMIDINE-DNA GLYCOSYLASE"/>
    <property type="match status" value="1"/>
</dbReference>
<comment type="similarity">
    <text evidence="2">Belongs to the FPG family.</text>
</comment>
<protein>
    <submittedName>
        <fullName evidence="11">Endonuclease</fullName>
    </submittedName>
</protein>
<comment type="caution">
    <text evidence="11">The sequence shown here is derived from an EMBL/GenBank/DDBJ whole genome shotgun (WGS) entry which is preliminary data.</text>
</comment>
<keyword evidence="3" id="KW-0227">DNA damage</keyword>
<organism evidence="11 12">
    <name type="scientific">Hufsiella ginkgonis</name>
    <dbReference type="NCBI Taxonomy" id="2695274"/>
    <lineage>
        <taxon>Bacteria</taxon>
        <taxon>Pseudomonadati</taxon>
        <taxon>Bacteroidota</taxon>
        <taxon>Sphingobacteriia</taxon>
        <taxon>Sphingobacteriales</taxon>
        <taxon>Sphingobacteriaceae</taxon>
        <taxon>Hufsiella</taxon>
    </lineage>
</organism>
<keyword evidence="9" id="KW-0326">Glycosidase</keyword>
<keyword evidence="5" id="KW-0238">DNA-binding</keyword>
<keyword evidence="12" id="KW-1185">Reference proteome</keyword>
<dbReference type="GO" id="GO:0003906">
    <property type="term" value="F:DNA-(apurinic or apyrimidinic site) endonuclease activity"/>
    <property type="evidence" value="ECO:0007669"/>
    <property type="project" value="InterPro"/>
</dbReference>
<evidence type="ECO:0000256" key="5">
    <source>
        <dbReference type="ARBA" id="ARBA00023125"/>
    </source>
</evidence>
<keyword evidence="7" id="KW-0456">Lyase</keyword>
<dbReference type="Gene3D" id="1.10.8.50">
    <property type="match status" value="1"/>
</dbReference>
<reference evidence="11 12" key="1">
    <citation type="submission" date="2019-11" db="EMBL/GenBank/DDBJ databases">
        <title>Pedobacter sp. HMF7056 Genome sequencing and assembly.</title>
        <authorList>
            <person name="Kang H."/>
            <person name="Kim H."/>
            <person name="Joh K."/>
        </authorList>
    </citation>
    <scope>NUCLEOTIDE SEQUENCE [LARGE SCALE GENOMIC DNA]</scope>
    <source>
        <strain evidence="11 12">HMF7056</strain>
    </source>
</reference>
<keyword evidence="4" id="KW-0378">Hydrolase</keyword>
<dbReference type="RefSeq" id="WP_160906030.1">
    <property type="nucleotide sequence ID" value="NZ_WVHS01000002.1"/>
</dbReference>
<accession>A0A7K1XWW5</accession>
<evidence type="ECO:0000259" key="10">
    <source>
        <dbReference type="PROSITE" id="PS51068"/>
    </source>
</evidence>
<dbReference type="PANTHER" id="PTHR22993:SF9">
    <property type="entry name" value="FORMAMIDOPYRIMIDINE-DNA GLYCOSYLASE"/>
    <property type="match status" value="1"/>
</dbReference>
<name>A0A7K1XWW5_9SPHI</name>
<dbReference type="SUPFAM" id="SSF46946">
    <property type="entry name" value="S13-like H2TH domain"/>
    <property type="match status" value="1"/>
</dbReference>
<dbReference type="EMBL" id="WVHS01000002">
    <property type="protein sequence ID" value="MXV15006.1"/>
    <property type="molecule type" value="Genomic_DNA"/>
</dbReference>
<evidence type="ECO:0000256" key="9">
    <source>
        <dbReference type="ARBA" id="ARBA00023295"/>
    </source>
</evidence>
<dbReference type="GO" id="GO:0008270">
    <property type="term" value="F:zinc ion binding"/>
    <property type="evidence" value="ECO:0007669"/>
    <property type="project" value="InterPro"/>
</dbReference>
<dbReference type="SUPFAM" id="SSF81624">
    <property type="entry name" value="N-terminal domain of MutM-like DNA repair proteins"/>
    <property type="match status" value="1"/>
</dbReference>
<dbReference type="GO" id="GO:0016829">
    <property type="term" value="F:lyase activity"/>
    <property type="evidence" value="ECO:0007669"/>
    <property type="project" value="UniProtKB-KW"/>
</dbReference>
<comment type="catalytic activity">
    <reaction evidence="1">
        <text>Hydrolysis of DNA containing ring-opened 7-methylguanine residues, releasing 2,6-diamino-4-hydroxy-5-(N-methyl)formamidopyrimidine.</text>
        <dbReference type="EC" id="3.2.2.23"/>
    </reaction>
</comment>
<evidence type="ECO:0000256" key="6">
    <source>
        <dbReference type="ARBA" id="ARBA00023204"/>
    </source>
</evidence>
<dbReference type="PROSITE" id="PS51068">
    <property type="entry name" value="FPG_CAT"/>
    <property type="match status" value="1"/>
</dbReference>
<dbReference type="InterPro" id="IPR010979">
    <property type="entry name" value="Ribosomal_uS13-like_H2TH"/>
</dbReference>
<dbReference type="SMART" id="SM01232">
    <property type="entry name" value="H2TH"/>
    <property type="match status" value="1"/>
</dbReference>
<evidence type="ECO:0000256" key="7">
    <source>
        <dbReference type="ARBA" id="ARBA00023239"/>
    </source>
</evidence>
<dbReference type="CDD" id="cd08974">
    <property type="entry name" value="BaFpgNei_N_2"/>
    <property type="match status" value="1"/>
</dbReference>
<dbReference type="GO" id="GO:0008534">
    <property type="term" value="F:oxidized purine nucleobase lesion DNA N-glycosylase activity"/>
    <property type="evidence" value="ECO:0007669"/>
    <property type="project" value="UniProtKB-EC"/>
</dbReference>
<sequence>MPEGPTIIILKEAVQAFKGQKVLRAEGTTKKLDPALLNNRVITDFKSWGKHFLICFDTITVRIHFMLFGSYLINERKAAIPRLSLQFDDGELNLYACAVQLIEKPIDEVYDWTADVMSPAWDGNSAIRKLRENPAMLACDALLNQEIFAGVGNIIKNEVLFRIHVHPGNLVGNIPENKLAEMTEEAVNYSFDFLRWKKEFTLKKHWLAHTKKTCPRDHIPFHKEYMGKTNRRTFYCPVCQELYQDNEAP</sequence>
<dbReference type="InterPro" id="IPR012319">
    <property type="entry name" value="FPG_cat"/>
</dbReference>
<evidence type="ECO:0000256" key="4">
    <source>
        <dbReference type="ARBA" id="ARBA00022801"/>
    </source>
</evidence>